<dbReference type="Proteomes" id="UP000694395">
    <property type="component" value="Chromosome 16"/>
</dbReference>
<evidence type="ECO:0000313" key="1">
    <source>
        <dbReference type="Ensembl" id="ENSOMYP00000127345.1"/>
    </source>
</evidence>
<sequence>MEGWRNGGEMREGISLMMIRPQVAASEDDMCITVSSDKERGAEPTTRSSTNMQLLVPQPICTTRSSTNMQLPVPQPICSYSFLNQYALRLCASQCCVGFILTDVLNLSTIPPGNWETFAKK</sequence>
<protein>
    <submittedName>
        <fullName evidence="1">Uncharacterized protein</fullName>
    </submittedName>
</protein>
<reference evidence="1" key="3">
    <citation type="submission" date="2025-09" db="UniProtKB">
        <authorList>
            <consortium name="Ensembl"/>
        </authorList>
    </citation>
    <scope>IDENTIFICATION</scope>
</reference>
<proteinExistence type="predicted"/>
<dbReference type="Ensembl" id="ENSOMYT00000162221.1">
    <property type="protein sequence ID" value="ENSOMYP00000127345.1"/>
    <property type="gene ID" value="ENSOMYG00000066065.1"/>
</dbReference>
<keyword evidence="2" id="KW-1185">Reference proteome</keyword>
<reference evidence="1" key="1">
    <citation type="submission" date="2020-07" db="EMBL/GenBank/DDBJ databases">
        <title>A long reads based de novo assembly of the rainbow trout Arlee double haploid line genome.</title>
        <authorList>
            <person name="Gao G."/>
            <person name="Palti Y."/>
        </authorList>
    </citation>
    <scope>NUCLEOTIDE SEQUENCE [LARGE SCALE GENOMIC DNA]</scope>
</reference>
<evidence type="ECO:0000313" key="2">
    <source>
        <dbReference type="Proteomes" id="UP000694395"/>
    </source>
</evidence>
<accession>A0A8K9X3P6</accession>
<dbReference type="AlphaFoldDB" id="A0A8K9X3P6"/>
<organism evidence="1 2">
    <name type="scientific">Oncorhynchus mykiss</name>
    <name type="common">Rainbow trout</name>
    <name type="synonym">Salmo gairdneri</name>
    <dbReference type="NCBI Taxonomy" id="8022"/>
    <lineage>
        <taxon>Eukaryota</taxon>
        <taxon>Metazoa</taxon>
        <taxon>Chordata</taxon>
        <taxon>Craniata</taxon>
        <taxon>Vertebrata</taxon>
        <taxon>Euteleostomi</taxon>
        <taxon>Actinopterygii</taxon>
        <taxon>Neopterygii</taxon>
        <taxon>Teleostei</taxon>
        <taxon>Protacanthopterygii</taxon>
        <taxon>Salmoniformes</taxon>
        <taxon>Salmonidae</taxon>
        <taxon>Salmoninae</taxon>
        <taxon>Oncorhynchus</taxon>
    </lineage>
</organism>
<name>A0A8K9X3P6_ONCMY</name>
<reference evidence="1" key="2">
    <citation type="submission" date="2025-08" db="UniProtKB">
        <authorList>
            <consortium name="Ensembl"/>
        </authorList>
    </citation>
    <scope>IDENTIFICATION</scope>
</reference>